<name>A0A1C4WC87_9ACTN</name>
<dbReference type="Pfam" id="PF00211">
    <property type="entry name" value="Guanylate_cyc"/>
    <property type="match status" value="1"/>
</dbReference>
<gene>
    <name evidence="5" type="ORF">GA0070558_114111</name>
</gene>
<proteinExistence type="predicted"/>
<feature type="compositionally biased region" description="Basic and acidic residues" evidence="3">
    <location>
        <begin position="406"/>
        <end position="415"/>
    </location>
</feature>
<dbReference type="AlphaFoldDB" id="A0A1C4WC87"/>
<dbReference type="GO" id="GO:0005524">
    <property type="term" value="F:ATP binding"/>
    <property type="evidence" value="ECO:0007669"/>
    <property type="project" value="UniProtKB-KW"/>
</dbReference>
<feature type="compositionally biased region" description="Basic and acidic residues" evidence="3">
    <location>
        <begin position="626"/>
        <end position="639"/>
    </location>
</feature>
<reference evidence="5 6" key="1">
    <citation type="submission" date="2016-06" db="EMBL/GenBank/DDBJ databases">
        <authorList>
            <person name="Kjaerup R.B."/>
            <person name="Dalgaard T.S."/>
            <person name="Juul-Madsen H.R."/>
        </authorList>
    </citation>
    <scope>NUCLEOTIDE SEQUENCE [LARGE SCALE GENOMIC DNA]</scope>
    <source>
        <strain evidence="5 6">DSM 45626</strain>
    </source>
</reference>
<evidence type="ECO:0000256" key="2">
    <source>
        <dbReference type="ARBA" id="ARBA00022840"/>
    </source>
</evidence>
<feature type="compositionally biased region" description="Low complexity" evidence="3">
    <location>
        <begin position="818"/>
        <end position="846"/>
    </location>
</feature>
<dbReference type="Proteomes" id="UP000199375">
    <property type="component" value="Unassembled WGS sequence"/>
</dbReference>
<dbReference type="EMBL" id="FMCW01000014">
    <property type="protein sequence ID" value="SCE93541.1"/>
    <property type="molecule type" value="Genomic_DNA"/>
</dbReference>
<feature type="compositionally biased region" description="Polar residues" evidence="3">
    <location>
        <begin position="784"/>
        <end position="800"/>
    </location>
</feature>
<evidence type="ECO:0000259" key="4">
    <source>
        <dbReference type="PROSITE" id="PS50125"/>
    </source>
</evidence>
<feature type="region of interest" description="Disordered" evidence="3">
    <location>
        <begin position="575"/>
        <end position="690"/>
    </location>
</feature>
<dbReference type="InterPro" id="IPR027417">
    <property type="entry name" value="P-loop_NTPase"/>
</dbReference>
<evidence type="ECO:0000256" key="3">
    <source>
        <dbReference type="SAM" id="MobiDB-lite"/>
    </source>
</evidence>
<feature type="compositionally biased region" description="Low complexity" evidence="3">
    <location>
        <begin position="653"/>
        <end position="686"/>
    </location>
</feature>
<feature type="region of interest" description="Disordered" evidence="3">
    <location>
        <begin position="731"/>
        <end position="883"/>
    </location>
</feature>
<dbReference type="SUPFAM" id="SSF55073">
    <property type="entry name" value="Nucleotide cyclase"/>
    <property type="match status" value="1"/>
</dbReference>
<dbReference type="InterPro" id="IPR001054">
    <property type="entry name" value="A/G_cyclase"/>
</dbReference>
<dbReference type="GO" id="GO:0004016">
    <property type="term" value="F:adenylate cyclase activity"/>
    <property type="evidence" value="ECO:0007669"/>
    <property type="project" value="TreeGrafter"/>
</dbReference>
<feature type="compositionally biased region" description="Low complexity" evidence="3">
    <location>
        <begin position="579"/>
        <end position="601"/>
    </location>
</feature>
<protein>
    <submittedName>
        <fullName evidence="5">Adenylate cyclase, class 3</fullName>
    </submittedName>
</protein>
<sequence>MPMSTIVTGTQSSTPADWPVPEERRTVSVLFADIVGSTALIDRLDPEEVRALQSAYFDTVVGVLARWGGVVEKYVGDAVMALFGARESDGHDAYRAVRAGLEIQRALDGRALPGVAALRTRVGVATGEALVDVAAIRDGAHGMASGAVITAAARLQEHAPPGGVVVCAATRRATAGVIVNRALGPLAVAGKSLPMDVALAVGAARPEPVRHHGWLVGRRRQLAAARDRVVRAARERDPRWVSLVGAAGSGRSRVLHELRRAVATVDGAPVRWYAAACPPRAEGPLEPVADLLRAFAGLRADETPATVRRRLLAALDGVVPAGRALSTVVALEGLLDGASPVGAAVWQRVLLRLADRQPVVLAVDDADRAAPATDRFLRALFAAAVTRRVPLAVVTTRRPQWSGDRPGPEGRHDEVPLPPLAAVETGRLLRRLLVRAGRPATLATRLLPLVAGLPGRAEAYVRHLADDLDPAQPPQPVLAAAAAGLDACDGRERAALMVAAALGPGVAAAAVDRALGWPAGDADRTMCRLTARGLLRRATRGGYDVADPALRRVARDRLPRTVLAAVVRRAGATAPVRLTTHPAPARLRPTAPARPAHPGPGDRSPDGSLRPPGGRGQGWGSTRPGRARDQRSVSSRDTRSAGAGMAAISPLTSRAAPASAGSVSSRVSSSAVIRRAGTARPAPRAAMSPALCRRSPGPAVANCGMPATSAPYALPDPPWCTSAALAGRAAASGIQPTARTLAGSRRARRKPGRTRTNSASTRPAAASTARMRPAPTGPAIVLRVTSTRGRGPGSASQRGSSPPPDQATWRSGQPSWVATLGGAMARAATGGGSPARPCRRSAPASRVVVTRTSSRPSNREFSWRPAGTSSRAAASAPATAKGS</sequence>
<dbReference type="PROSITE" id="PS50125">
    <property type="entry name" value="GUANYLATE_CYCLASE_2"/>
    <property type="match status" value="1"/>
</dbReference>
<dbReference type="InterPro" id="IPR029787">
    <property type="entry name" value="Nucleotide_cyclase"/>
</dbReference>
<dbReference type="GO" id="GO:0005737">
    <property type="term" value="C:cytoplasm"/>
    <property type="evidence" value="ECO:0007669"/>
    <property type="project" value="TreeGrafter"/>
</dbReference>
<dbReference type="Gene3D" id="3.30.70.1230">
    <property type="entry name" value="Nucleotide cyclase"/>
    <property type="match status" value="1"/>
</dbReference>
<evidence type="ECO:0000256" key="1">
    <source>
        <dbReference type="ARBA" id="ARBA00022741"/>
    </source>
</evidence>
<dbReference type="GO" id="GO:0035556">
    <property type="term" value="P:intracellular signal transduction"/>
    <property type="evidence" value="ECO:0007669"/>
    <property type="project" value="InterPro"/>
</dbReference>
<feature type="region of interest" description="Disordered" evidence="3">
    <location>
        <begin position="398"/>
        <end position="417"/>
    </location>
</feature>
<dbReference type="GO" id="GO:0009190">
    <property type="term" value="P:cyclic nucleotide biosynthetic process"/>
    <property type="evidence" value="ECO:0007669"/>
    <property type="project" value="InterPro"/>
</dbReference>
<dbReference type="PANTHER" id="PTHR16305:SF28">
    <property type="entry name" value="GUANYLATE CYCLASE DOMAIN-CONTAINING PROTEIN"/>
    <property type="match status" value="1"/>
</dbReference>
<keyword evidence="1" id="KW-0547">Nucleotide-binding</keyword>
<keyword evidence="2" id="KW-0067">ATP-binding</keyword>
<evidence type="ECO:0000313" key="6">
    <source>
        <dbReference type="Proteomes" id="UP000199375"/>
    </source>
</evidence>
<dbReference type="PANTHER" id="PTHR16305">
    <property type="entry name" value="TESTICULAR SOLUBLE ADENYLYL CYCLASE"/>
    <property type="match status" value="1"/>
</dbReference>
<dbReference type="SUPFAM" id="SSF52540">
    <property type="entry name" value="P-loop containing nucleoside triphosphate hydrolases"/>
    <property type="match status" value="1"/>
</dbReference>
<accession>A0A1C4WC87</accession>
<evidence type="ECO:0000313" key="5">
    <source>
        <dbReference type="EMBL" id="SCE93541.1"/>
    </source>
</evidence>
<dbReference type="CDD" id="cd07302">
    <property type="entry name" value="CHD"/>
    <property type="match status" value="1"/>
</dbReference>
<dbReference type="InterPro" id="IPR041664">
    <property type="entry name" value="AAA_16"/>
</dbReference>
<feature type="domain" description="Guanylate cyclase" evidence="4">
    <location>
        <begin position="28"/>
        <end position="156"/>
    </location>
</feature>
<dbReference type="SMART" id="SM00044">
    <property type="entry name" value="CYCc"/>
    <property type="match status" value="1"/>
</dbReference>
<feature type="compositionally biased region" description="Low complexity" evidence="3">
    <location>
        <begin position="864"/>
        <end position="883"/>
    </location>
</feature>
<organism evidence="5 6">
    <name type="scientific">Micromonospora haikouensis</name>
    <dbReference type="NCBI Taxonomy" id="686309"/>
    <lineage>
        <taxon>Bacteria</taxon>
        <taxon>Bacillati</taxon>
        <taxon>Actinomycetota</taxon>
        <taxon>Actinomycetes</taxon>
        <taxon>Micromonosporales</taxon>
        <taxon>Micromonosporaceae</taxon>
        <taxon>Micromonospora</taxon>
    </lineage>
</organism>
<feature type="compositionally biased region" description="Low complexity" evidence="3">
    <location>
        <begin position="754"/>
        <end position="774"/>
    </location>
</feature>
<dbReference type="Pfam" id="PF13191">
    <property type="entry name" value="AAA_16"/>
    <property type="match status" value="1"/>
</dbReference>